<organism evidence="1 2">
    <name type="scientific">Cronartium quercuum f. sp. fusiforme G11</name>
    <dbReference type="NCBI Taxonomy" id="708437"/>
    <lineage>
        <taxon>Eukaryota</taxon>
        <taxon>Fungi</taxon>
        <taxon>Dikarya</taxon>
        <taxon>Basidiomycota</taxon>
        <taxon>Pucciniomycotina</taxon>
        <taxon>Pucciniomycetes</taxon>
        <taxon>Pucciniales</taxon>
        <taxon>Coleosporiaceae</taxon>
        <taxon>Cronartium</taxon>
    </lineage>
</organism>
<name>A0A9P6NQJ5_9BASI</name>
<comment type="caution">
    <text evidence="1">The sequence shown here is derived from an EMBL/GenBank/DDBJ whole genome shotgun (WGS) entry which is preliminary data.</text>
</comment>
<gene>
    <name evidence="1" type="ORF">CROQUDRAFT_701389</name>
</gene>
<dbReference type="SUPFAM" id="SSF54160">
    <property type="entry name" value="Chromo domain-like"/>
    <property type="match status" value="1"/>
</dbReference>
<dbReference type="EMBL" id="MU167212">
    <property type="protein sequence ID" value="KAG0151541.1"/>
    <property type="molecule type" value="Genomic_DNA"/>
</dbReference>
<keyword evidence="2" id="KW-1185">Reference proteome</keyword>
<evidence type="ECO:0000313" key="2">
    <source>
        <dbReference type="Proteomes" id="UP000886653"/>
    </source>
</evidence>
<sequence>MIGRNAAELLLTPPFSHLHPVFNVSLLMPVQNPSLPQPPSEPQPIPASVPSSAHWIAISLILGHRVTPSGHEYLLRSTHQGAESDVWVPIHLISRGMDPYIQLYHETHWSAPHPPWDTFEDPTCADLGFTASEPNLTP</sequence>
<proteinExistence type="predicted"/>
<protein>
    <submittedName>
        <fullName evidence="1">Uncharacterized protein</fullName>
    </submittedName>
</protein>
<reference evidence="1" key="1">
    <citation type="submission" date="2013-11" db="EMBL/GenBank/DDBJ databases">
        <title>Genome sequence of the fusiform rust pathogen reveals effectors for host alternation and coevolution with pine.</title>
        <authorList>
            <consortium name="DOE Joint Genome Institute"/>
            <person name="Smith K."/>
            <person name="Pendleton A."/>
            <person name="Kubisiak T."/>
            <person name="Anderson C."/>
            <person name="Salamov A."/>
            <person name="Aerts A."/>
            <person name="Riley R."/>
            <person name="Clum A."/>
            <person name="Lindquist E."/>
            <person name="Ence D."/>
            <person name="Campbell M."/>
            <person name="Kronenberg Z."/>
            <person name="Feau N."/>
            <person name="Dhillon B."/>
            <person name="Hamelin R."/>
            <person name="Burleigh J."/>
            <person name="Smith J."/>
            <person name="Yandell M."/>
            <person name="Nelson C."/>
            <person name="Grigoriev I."/>
            <person name="Davis J."/>
        </authorList>
    </citation>
    <scope>NUCLEOTIDE SEQUENCE</scope>
    <source>
        <strain evidence="1">G11</strain>
    </source>
</reference>
<dbReference type="InterPro" id="IPR016197">
    <property type="entry name" value="Chromo-like_dom_sf"/>
</dbReference>
<feature type="non-terminal residue" evidence="1">
    <location>
        <position position="138"/>
    </location>
</feature>
<accession>A0A9P6NQJ5</accession>
<dbReference type="AlphaFoldDB" id="A0A9P6NQJ5"/>
<dbReference type="Proteomes" id="UP000886653">
    <property type="component" value="Unassembled WGS sequence"/>
</dbReference>
<evidence type="ECO:0000313" key="1">
    <source>
        <dbReference type="EMBL" id="KAG0151541.1"/>
    </source>
</evidence>